<organism evidence="3 4">
    <name type="scientific">Brevifollis gellanilyticus</name>
    <dbReference type="NCBI Taxonomy" id="748831"/>
    <lineage>
        <taxon>Bacteria</taxon>
        <taxon>Pseudomonadati</taxon>
        <taxon>Verrucomicrobiota</taxon>
        <taxon>Verrucomicrobiia</taxon>
        <taxon>Verrucomicrobiales</taxon>
        <taxon>Verrucomicrobiaceae</taxon>
    </lineage>
</organism>
<evidence type="ECO:0000313" key="3">
    <source>
        <dbReference type="EMBL" id="GEP43899.1"/>
    </source>
</evidence>
<dbReference type="GO" id="GO:0019867">
    <property type="term" value="C:outer membrane"/>
    <property type="evidence" value="ECO:0007669"/>
    <property type="project" value="InterPro"/>
</dbReference>
<dbReference type="AlphaFoldDB" id="A0A512MAY1"/>
<gene>
    <name evidence="3" type="ORF">BGE01nite_31900</name>
</gene>
<accession>A0A512MAY1</accession>
<comment type="caution">
    <text evidence="3">The sequence shown here is derived from an EMBL/GenBank/DDBJ whole genome shotgun (WGS) entry which is preliminary data.</text>
</comment>
<proteinExistence type="predicted"/>
<dbReference type="OrthoDB" id="9808250at2"/>
<evidence type="ECO:0000259" key="2">
    <source>
        <dbReference type="Pfam" id="PF04355"/>
    </source>
</evidence>
<sequence length="92" mass="10113">MSKTRPFIIAAVSASLALGAFLAVRAFQPPFPLAKLEAVKPGMSQSQVRELLGEPSDATSKQWTYQRVLAFGYVNVLFDANGLVRHGHYETF</sequence>
<evidence type="ECO:0000313" key="4">
    <source>
        <dbReference type="Proteomes" id="UP000321577"/>
    </source>
</evidence>
<feature type="signal peptide" evidence="1">
    <location>
        <begin position="1"/>
        <end position="26"/>
    </location>
</feature>
<keyword evidence="1" id="KW-0732">Signal</keyword>
<feature type="chain" id="PRO_5021730397" description="Outer membrane protein assembly factor BamE domain-containing protein" evidence="1">
    <location>
        <begin position="27"/>
        <end position="92"/>
    </location>
</feature>
<reference evidence="3 4" key="1">
    <citation type="submission" date="2019-07" db="EMBL/GenBank/DDBJ databases">
        <title>Whole genome shotgun sequence of Brevifollis gellanilyticus NBRC 108608.</title>
        <authorList>
            <person name="Hosoyama A."/>
            <person name="Uohara A."/>
            <person name="Ohji S."/>
            <person name="Ichikawa N."/>
        </authorList>
    </citation>
    <scope>NUCLEOTIDE SEQUENCE [LARGE SCALE GENOMIC DNA]</scope>
    <source>
        <strain evidence="3 4">NBRC 108608</strain>
    </source>
</reference>
<dbReference type="RefSeq" id="WP_146851458.1">
    <property type="nucleotide sequence ID" value="NZ_BKAG01000022.1"/>
</dbReference>
<evidence type="ECO:0000256" key="1">
    <source>
        <dbReference type="SAM" id="SignalP"/>
    </source>
</evidence>
<feature type="domain" description="Outer membrane protein assembly factor BamE" evidence="2">
    <location>
        <begin position="35"/>
        <end position="56"/>
    </location>
</feature>
<dbReference type="Pfam" id="PF04355">
    <property type="entry name" value="BamE"/>
    <property type="match status" value="1"/>
</dbReference>
<dbReference type="InterPro" id="IPR007450">
    <property type="entry name" value="BamE_dom"/>
</dbReference>
<protein>
    <recommendedName>
        <fullName evidence="2">Outer membrane protein assembly factor BamE domain-containing protein</fullName>
    </recommendedName>
</protein>
<dbReference type="Proteomes" id="UP000321577">
    <property type="component" value="Unassembled WGS sequence"/>
</dbReference>
<name>A0A512MAY1_9BACT</name>
<keyword evidence="4" id="KW-1185">Reference proteome</keyword>
<dbReference type="EMBL" id="BKAG01000022">
    <property type="protein sequence ID" value="GEP43899.1"/>
    <property type="molecule type" value="Genomic_DNA"/>
</dbReference>